<dbReference type="Proteomes" id="UP000296049">
    <property type="component" value="Unassembled WGS sequence"/>
</dbReference>
<evidence type="ECO:0000313" key="1">
    <source>
        <dbReference type="EMBL" id="EOA97951.1"/>
    </source>
</evidence>
<keyword evidence="2" id="KW-1185">Reference proteome</keyword>
<organism evidence="1 2">
    <name type="scientific">Anas platyrhynchos</name>
    <name type="common">Mallard</name>
    <name type="synonym">Anas boschas</name>
    <dbReference type="NCBI Taxonomy" id="8839"/>
    <lineage>
        <taxon>Eukaryota</taxon>
        <taxon>Metazoa</taxon>
        <taxon>Chordata</taxon>
        <taxon>Craniata</taxon>
        <taxon>Vertebrata</taxon>
        <taxon>Euteleostomi</taxon>
        <taxon>Archelosauria</taxon>
        <taxon>Archosauria</taxon>
        <taxon>Dinosauria</taxon>
        <taxon>Saurischia</taxon>
        <taxon>Theropoda</taxon>
        <taxon>Coelurosauria</taxon>
        <taxon>Aves</taxon>
        <taxon>Neognathae</taxon>
        <taxon>Galloanserae</taxon>
        <taxon>Anseriformes</taxon>
        <taxon>Anatidae</taxon>
        <taxon>Anatinae</taxon>
        <taxon>Anas</taxon>
    </lineage>
</organism>
<name>R0JLK0_ANAPL</name>
<protein>
    <submittedName>
        <fullName evidence="1">Uncharacterized protein</fullName>
    </submittedName>
</protein>
<dbReference type="AlphaFoldDB" id="R0JLK0"/>
<sequence>MQMPESFLLPICRGNELGCVSVQLSELQPSWIVLGSLLYTPYGKFGKTQVGLVRENNRKRKGDVRRQRKRDESEPCVLAACVSVITENANAINRLRARLSLNSQWLPELVGQERAGDGCAPAWVFSGREHGLALRFYQWVQGDSQSRLKRGAYLVLINKAFASYGIVAEAQTCDKHLLELHHTVFQNEMREMLGVTSANAQGGEALKHCSSLREQRALGSEWDSQVLSMILVLRTGEYKYQHHQHQPDV</sequence>
<accession>R0JLK0</accession>
<gene>
    <name evidence="1" type="ORF">Anapl_11634</name>
</gene>
<reference evidence="2" key="1">
    <citation type="journal article" date="2013" name="Nat. Genet.">
        <title>The duck genome and transcriptome provide insight into an avian influenza virus reservoir species.</title>
        <authorList>
            <person name="Huang Y."/>
            <person name="Li Y."/>
            <person name="Burt D.W."/>
            <person name="Chen H."/>
            <person name="Zhang Y."/>
            <person name="Qian W."/>
            <person name="Kim H."/>
            <person name="Gan S."/>
            <person name="Zhao Y."/>
            <person name="Li J."/>
            <person name="Yi K."/>
            <person name="Feng H."/>
            <person name="Zhu P."/>
            <person name="Li B."/>
            <person name="Liu Q."/>
            <person name="Fairley S."/>
            <person name="Magor K.E."/>
            <person name="Du Z."/>
            <person name="Hu X."/>
            <person name="Goodman L."/>
            <person name="Tafer H."/>
            <person name="Vignal A."/>
            <person name="Lee T."/>
            <person name="Kim K.W."/>
            <person name="Sheng Z."/>
            <person name="An Y."/>
            <person name="Searle S."/>
            <person name="Herrero J."/>
            <person name="Groenen M.A."/>
            <person name="Crooijmans R.P."/>
            <person name="Faraut T."/>
            <person name="Cai Q."/>
            <person name="Webster R.G."/>
            <person name="Aldridge J.R."/>
            <person name="Warren W.C."/>
            <person name="Bartschat S."/>
            <person name="Kehr S."/>
            <person name="Marz M."/>
            <person name="Stadler P.F."/>
            <person name="Smith J."/>
            <person name="Kraus R.H."/>
            <person name="Zhao Y."/>
            <person name="Ren L."/>
            <person name="Fei J."/>
            <person name="Morisson M."/>
            <person name="Kaiser P."/>
            <person name="Griffin D.K."/>
            <person name="Rao M."/>
            <person name="Pitel F."/>
            <person name="Wang J."/>
            <person name="Li N."/>
        </authorList>
    </citation>
    <scope>NUCLEOTIDE SEQUENCE [LARGE SCALE GENOMIC DNA]</scope>
</reference>
<dbReference type="EMBL" id="KB743578">
    <property type="protein sequence ID" value="EOA97951.1"/>
    <property type="molecule type" value="Genomic_DNA"/>
</dbReference>
<proteinExistence type="predicted"/>
<evidence type="ECO:0000313" key="2">
    <source>
        <dbReference type="Proteomes" id="UP000296049"/>
    </source>
</evidence>